<comment type="caution">
    <text evidence="2">The sequence shown here is derived from an EMBL/GenBank/DDBJ whole genome shotgun (WGS) entry which is preliminary data.</text>
</comment>
<sequence length="388" mass="41854">MDLEERITRRLGVRGGSGVLIDRDALNPTVHQPEPIGRGSVLERLLDNLEPAFADSLPESFAVSGPAGSGTSAVITALFSALTRQLGTTARTIGTTTRTGAPDPTTWFVYVDGRRVTSAFGFYRAVLSTVSAEPVPASGVGTDALREQLTQQLARPDRRAVIAIDHHDEPETLTFDRVQALLEPVEEGTTTVPVGQQPPTDWHGSVVDVPAYRRHELVDILTARSSIGLAAGAIEHHELRSLAEWADGNAHDGLTALFSASLLASEADRDSISAADIRQAQADIPADSVHLDRVLALPETRQRVLLALLDLECVDDLLPIRELAAEIATDSSLTKGTVKRFLYELADKQILARVPLERPGSGRQPSTLDPRFPQRVFRALSPEATGSR</sequence>
<accession>A0AAP3E7M6</accession>
<dbReference type="GO" id="GO:0005524">
    <property type="term" value="F:ATP binding"/>
    <property type="evidence" value="ECO:0007669"/>
    <property type="project" value="UniProtKB-KW"/>
</dbReference>
<dbReference type="Proteomes" id="UP001321047">
    <property type="component" value="Unassembled WGS sequence"/>
</dbReference>
<evidence type="ECO:0000313" key="2">
    <source>
        <dbReference type="EMBL" id="MCU4753055.1"/>
    </source>
</evidence>
<gene>
    <name evidence="2" type="ORF">OB919_13905</name>
</gene>
<evidence type="ECO:0000313" key="3">
    <source>
        <dbReference type="Proteomes" id="UP001321047"/>
    </source>
</evidence>
<dbReference type="RefSeq" id="WP_342809379.1">
    <property type="nucleotide sequence ID" value="NZ_JAOPJZ010000012.1"/>
</dbReference>
<dbReference type="SUPFAM" id="SSF52540">
    <property type="entry name" value="P-loop containing nucleoside triphosphate hydrolases"/>
    <property type="match status" value="1"/>
</dbReference>
<dbReference type="AlphaFoldDB" id="A0AAP3E7M6"/>
<evidence type="ECO:0000259" key="1">
    <source>
        <dbReference type="Pfam" id="PF13191"/>
    </source>
</evidence>
<proteinExistence type="predicted"/>
<keyword evidence="3" id="KW-1185">Reference proteome</keyword>
<name>A0AAP3E7M6_9EURY</name>
<protein>
    <submittedName>
        <fullName evidence="2">AAA family ATPase</fullName>
    </submittedName>
</protein>
<dbReference type="InterPro" id="IPR027417">
    <property type="entry name" value="P-loop_NTPase"/>
</dbReference>
<dbReference type="GO" id="GO:0006260">
    <property type="term" value="P:DNA replication"/>
    <property type="evidence" value="ECO:0007669"/>
    <property type="project" value="UniProtKB-KW"/>
</dbReference>
<dbReference type="Gene3D" id="3.40.50.300">
    <property type="entry name" value="P-loop containing nucleotide triphosphate hydrolases"/>
    <property type="match status" value="1"/>
</dbReference>
<feature type="domain" description="Orc1-like AAA ATPase" evidence="1">
    <location>
        <begin position="35"/>
        <end position="186"/>
    </location>
</feature>
<dbReference type="EMBL" id="JAOPJZ010000012">
    <property type="protein sequence ID" value="MCU4753055.1"/>
    <property type="molecule type" value="Genomic_DNA"/>
</dbReference>
<reference evidence="2 3" key="1">
    <citation type="submission" date="2022-09" db="EMBL/GenBank/DDBJ databases">
        <title>Enrichment on poylsaccharides allowed isolation of novel metabolic and taxonomic groups of Haloarchaea.</title>
        <authorList>
            <person name="Sorokin D.Y."/>
            <person name="Elcheninov A.G."/>
            <person name="Khizhniak T.V."/>
            <person name="Kolganova T.V."/>
            <person name="Kublanov I.V."/>
        </authorList>
    </citation>
    <scope>NUCLEOTIDE SEQUENCE [LARGE SCALE GENOMIC DNA]</scope>
    <source>
        <strain evidence="2 3">AArc-curdl1</strain>
    </source>
</reference>
<dbReference type="Pfam" id="PF13191">
    <property type="entry name" value="AAA_16"/>
    <property type="match status" value="1"/>
</dbReference>
<organism evidence="2 3">
    <name type="scientific">Natronosalvus hydrolyticus</name>
    <dbReference type="NCBI Taxonomy" id="2979988"/>
    <lineage>
        <taxon>Archaea</taxon>
        <taxon>Methanobacteriati</taxon>
        <taxon>Methanobacteriota</taxon>
        <taxon>Stenosarchaea group</taxon>
        <taxon>Halobacteria</taxon>
        <taxon>Halobacteriales</taxon>
        <taxon>Natrialbaceae</taxon>
        <taxon>Natronosalvus</taxon>
    </lineage>
</organism>
<dbReference type="InterPro" id="IPR041664">
    <property type="entry name" value="AAA_16"/>
</dbReference>
<dbReference type="Gene3D" id="1.10.8.60">
    <property type="match status" value="1"/>
</dbReference>